<dbReference type="Proteomes" id="UP000321960">
    <property type="component" value="Unassembled WGS sequence"/>
</dbReference>
<dbReference type="EMBL" id="BJZU01000043">
    <property type="protein sequence ID" value="GEP04370.1"/>
    <property type="molecule type" value="Genomic_DNA"/>
</dbReference>
<proteinExistence type="predicted"/>
<evidence type="ECO:0000313" key="4">
    <source>
        <dbReference type="Proteomes" id="UP001156856"/>
    </source>
</evidence>
<organism evidence="1 3">
    <name type="scientific">Methylobacterium oxalidis</name>
    <dbReference type="NCBI Taxonomy" id="944322"/>
    <lineage>
        <taxon>Bacteria</taxon>
        <taxon>Pseudomonadati</taxon>
        <taxon>Pseudomonadota</taxon>
        <taxon>Alphaproteobacteria</taxon>
        <taxon>Hyphomicrobiales</taxon>
        <taxon>Methylobacteriaceae</taxon>
        <taxon>Methylobacterium</taxon>
    </lineage>
</organism>
<reference evidence="2" key="1">
    <citation type="journal article" date="2014" name="Int. J. Syst. Evol. Microbiol.">
        <title>Complete genome of a new Firmicutes species belonging to the dominant human colonic microbiota ('Ruminococcus bicirculans') reveals two chromosomes and a selective capacity to utilize plant glucans.</title>
        <authorList>
            <consortium name="NISC Comparative Sequencing Program"/>
            <person name="Wegmann U."/>
            <person name="Louis P."/>
            <person name="Goesmann A."/>
            <person name="Henrissat B."/>
            <person name="Duncan S.H."/>
            <person name="Flint H.J."/>
        </authorList>
    </citation>
    <scope>NUCLEOTIDE SEQUENCE</scope>
    <source>
        <strain evidence="2">NBRC 107715</strain>
    </source>
</reference>
<dbReference type="InterPro" id="IPR036397">
    <property type="entry name" value="RNaseH_sf"/>
</dbReference>
<accession>A0A512J356</accession>
<evidence type="ECO:0008006" key="5">
    <source>
        <dbReference type="Google" id="ProtNLM"/>
    </source>
</evidence>
<dbReference type="GO" id="GO:0003676">
    <property type="term" value="F:nucleic acid binding"/>
    <property type="evidence" value="ECO:0007669"/>
    <property type="project" value="InterPro"/>
</dbReference>
<name>A0A512J356_9HYPH</name>
<gene>
    <name evidence="2" type="ORF">GCM10007888_54940</name>
    <name evidence="1" type="ORF">MOX02_24080</name>
</gene>
<reference evidence="2" key="4">
    <citation type="submission" date="2023-01" db="EMBL/GenBank/DDBJ databases">
        <title>Draft genome sequence of Methylobacterium oxalidis strain NBRC 107715.</title>
        <authorList>
            <person name="Sun Q."/>
            <person name="Mori K."/>
        </authorList>
    </citation>
    <scope>NUCLEOTIDE SEQUENCE</scope>
    <source>
        <strain evidence="2">NBRC 107715</strain>
    </source>
</reference>
<dbReference type="EMBL" id="BSPK01000111">
    <property type="protein sequence ID" value="GLS67111.1"/>
    <property type="molecule type" value="Genomic_DNA"/>
</dbReference>
<evidence type="ECO:0000313" key="1">
    <source>
        <dbReference type="EMBL" id="GEP04370.1"/>
    </source>
</evidence>
<dbReference type="Proteomes" id="UP001156856">
    <property type="component" value="Unassembled WGS sequence"/>
</dbReference>
<reference evidence="1 3" key="3">
    <citation type="submission" date="2019-07" db="EMBL/GenBank/DDBJ databases">
        <title>Whole genome shotgun sequence of Methylobacterium oxalidis NBRC 107715.</title>
        <authorList>
            <person name="Hosoyama A."/>
            <person name="Uohara A."/>
            <person name="Ohji S."/>
            <person name="Ichikawa N."/>
        </authorList>
    </citation>
    <scope>NUCLEOTIDE SEQUENCE [LARGE SCALE GENOMIC DNA]</scope>
    <source>
        <strain evidence="1 3">NBRC 107715</strain>
    </source>
</reference>
<keyword evidence="4" id="KW-1185">Reference proteome</keyword>
<dbReference type="AlphaFoldDB" id="A0A512J356"/>
<evidence type="ECO:0000313" key="2">
    <source>
        <dbReference type="EMBL" id="GLS67111.1"/>
    </source>
</evidence>
<reference evidence="4" key="2">
    <citation type="journal article" date="2019" name="Int. J. Syst. Evol. Microbiol.">
        <title>The Global Catalogue of Microorganisms (GCM) 10K type strain sequencing project: providing services to taxonomists for standard genome sequencing and annotation.</title>
        <authorList>
            <consortium name="The Broad Institute Genomics Platform"/>
            <consortium name="The Broad Institute Genome Sequencing Center for Infectious Disease"/>
            <person name="Wu L."/>
            <person name="Ma J."/>
        </authorList>
    </citation>
    <scope>NUCLEOTIDE SEQUENCE [LARGE SCALE GENOMIC DNA]</scope>
    <source>
        <strain evidence="4">NBRC 107715</strain>
    </source>
</reference>
<sequence length="86" mass="9330">MAQLCCYAARLLFLPPCSPDFDPIEMAFAKLKALLRKAATRTVVGLWSAIGRLIDAITPDECANFFAAAGDEPNENQYALTSGHLL</sequence>
<evidence type="ECO:0000313" key="3">
    <source>
        <dbReference type="Proteomes" id="UP000321960"/>
    </source>
</evidence>
<protein>
    <recommendedName>
        <fullName evidence="5">Tc1-like transposase DDE domain-containing protein</fullName>
    </recommendedName>
</protein>
<dbReference type="Gene3D" id="3.30.420.10">
    <property type="entry name" value="Ribonuclease H-like superfamily/Ribonuclease H"/>
    <property type="match status" value="1"/>
</dbReference>
<comment type="caution">
    <text evidence="1">The sequence shown here is derived from an EMBL/GenBank/DDBJ whole genome shotgun (WGS) entry which is preliminary data.</text>
</comment>